<dbReference type="GO" id="GO:0003714">
    <property type="term" value="F:transcription corepressor activity"/>
    <property type="evidence" value="ECO:0007669"/>
    <property type="project" value="TreeGrafter"/>
</dbReference>
<dbReference type="GO" id="GO:0019212">
    <property type="term" value="F:phosphatase inhibitor activity"/>
    <property type="evidence" value="ECO:0007669"/>
    <property type="project" value="TreeGrafter"/>
</dbReference>
<feature type="compositionally biased region" description="Basic and acidic residues" evidence="1">
    <location>
        <begin position="199"/>
        <end position="209"/>
    </location>
</feature>
<organism evidence="2 3">
    <name type="scientific">Ditylenchus destructor</name>
    <dbReference type="NCBI Taxonomy" id="166010"/>
    <lineage>
        <taxon>Eukaryota</taxon>
        <taxon>Metazoa</taxon>
        <taxon>Ecdysozoa</taxon>
        <taxon>Nematoda</taxon>
        <taxon>Chromadorea</taxon>
        <taxon>Rhabditida</taxon>
        <taxon>Tylenchina</taxon>
        <taxon>Tylenchomorpha</taxon>
        <taxon>Sphaerularioidea</taxon>
        <taxon>Anguinidae</taxon>
        <taxon>Anguininae</taxon>
        <taxon>Ditylenchus</taxon>
    </lineage>
</organism>
<dbReference type="GO" id="GO:0000122">
    <property type="term" value="P:negative regulation of transcription by RNA polymerase II"/>
    <property type="evidence" value="ECO:0007669"/>
    <property type="project" value="TreeGrafter"/>
</dbReference>
<dbReference type="PANTHER" id="PTHR15111">
    <property type="entry name" value="RNA POLYMERASE II SUBUNIT 5-MEDIATING PROTEIN NNX3"/>
    <property type="match status" value="1"/>
</dbReference>
<dbReference type="Proteomes" id="UP001201812">
    <property type="component" value="Unassembled WGS sequence"/>
</dbReference>
<feature type="region of interest" description="Disordered" evidence="1">
    <location>
        <begin position="158"/>
        <end position="215"/>
    </location>
</feature>
<name>A0AAD4R4M2_9BILA</name>
<reference evidence="2" key="1">
    <citation type="submission" date="2022-01" db="EMBL/GenBank/DDBJ databases">
        <title>Genome Sequence Resource for Two Populations of Ditylenchus destructor, the Migratory Endoparasitic Phytonematode.</title>
        <authorList>
            <person name="Zhang H."/>
            <person name="Lin R."/>
            <person name="Xie B."/>
        </authorList>
    </citation>
    <scope>NUCLEOTIDE SEQUENCE</scope>
    <source>
        <strain evidence="2">BazhouSP</strain>
    </source>
</reference>
<dbReference type="SUPFAM" id="SSF46579">
    <property type="entry name" value="Prefoldin"/>
    <property type="match status" value="1"/>
</dbReference>
<dbReference type="InterPro" id="IPR052255">
    <property type="entry name" value="RNA_pol_II_subunit5-mediator"/>
</dbReference>
<feature type="region of interest" description="Disordered" evidence="1">
    <location>
        <begin position="347"/>
        <end position="378"/>
    </location>
</feature>
<feature type="compositionally biased region" description="Basic residues" evidence="1">
    <location>
        <begin position="368"/>
        <end position="378"/>
    </location>
</feature>
<comment type="caution">
    <text evidence="2">The sequence shown here is derived from an EMBL/GenBank/DDBJ whole genome shotgun (WGS) entry which is preliminary data.</text>
</comment>
<feature type="compositionally biased region" description="Acidic residues" evidence="1">
    <location>
        <begin position="229"/>
        <end position="250"/>
    </location>
</feature>
<dbReference type="GO" id="GO:0003682">
    <property type="term" value="F:chromatin binding"/>
    <property type="evidence" value="ECO:0007669"/>
    <property type="project" value="TreeGrafter"/>
</dbReference>
<gene>
    <name evidence="2" type="ORF">DdX_11338</name>
</gene>
<accession>A0AAD4R4M2</accession>
<dbReference type="PANTHER" id="PTHR15111:SF0">
    <property type="entry name" value="UNCONVENTIONAL PREFOLDIN RPB5 INTERACTOR 1"/>
    <property type="match status" value="1"/>
</dbReference>
<dbReference type="AlphaFoldDB" id="A0AAD4R4M2"/>
<sequence length="378" mass="43003">MDTPGPSFTNGQSKEANKTHSDFTANYIRQLQMQIERCQTLIAERQHDLDVYIHARKLLDYPNERKKIKSELDKWENEKCLVFVGDNYFVERTRTEGRLMLDRQIEVKKKHVTHMEHEKTLLTRRLDVLNSVQTDMEGIVEIQETEQGPLRYGEKRRIAHKPKVPTVSKTTTIPGNDSKSEVKSTLPNVGLAATQSSDSIKRDSPEDILRPQGVSSKDFEEFVKIMNELDADEEEEDESELSTCEEEPKEESDSPGGTKVNDVSDTDNKPVKKVQFAGEEELGPESIGQQEDAADRKTPKSILLNKGEKSPIDMEAVVDIKEREESKLVKIVPVSNKVFKDEIMERNTDAQIGIDDSCKENDQPASTKRPKSKFASRR</sequence>
<protein>
    <submittedName>
        <fullName evidence="2">Uncharacterized protein</fullName>
    </submittedName>
</protein>
<feature type="region of interest" description="Disordered" evidence="1">
    <location>
        <begin position="229"/>
        <end position="311"/>
    </location>
</feature>
<keyword evidence="3" id="KW-1185">Reference proteome</keyword>
<proteinExistence type="predicted"/>
<evidence type="ECO:0000313" key="3">
    <source>
        <dbReference type="Proteomes" id="UP001201812"/>
    </source>
</evidence>
<evidence type="ECO:0000256" key="1">
    <source>
        <dbReference type="SAM" id="MobiDB-lite"/>
    </source>
</evidence>
<dbReference type="EMBL" id="JAKKPZ010000031">
    <property type="protein sequence ID" value="KAI1709268.1"/>
    <property type="molecule type" value="Genomic_DNA"/>
</dbReference>
<evidence type="ECO:0000313" key="2">
    <source>
        <dbReference type="EMBL" id="KAI1709268.1"/>
    </source>
</evidence>
<feature type="compositionally biased region" description="Polar residues" evidence="1">
    <location>
        <begin position="173"/>
        <end position="198"/>
    </location>
</feature>